<dbReference type="EMBL" id="BKCP01001113">
    <property type="protein sequence ID" value="GER26555.1"/>
    <property type="molecule type" value="Genomic_DNA"/>
</dbReference>
<accession>A0A5A7P185</accession>
<dbReference type="GO" id="GO:0003677">
    <property type="term" value="F:DNA binding"/>
    <property type="evidence" value="ECO:0007669"/>
    <property type="project" value="UniProtKB-KW"/>
</dbReference>
<keyword evidence="1" id="KW-0238">DNA-binding</keyword>
<evidence type="ECO:0000313" key="1">
    <source>
        <dbReference type="EMBL" id="GER26555.1"/>
    </source>
</evidence>
<reference evidence="2" key="1">
    <citation type="journal article" date="2019" name="Curr. Biol.">
        <title>Genome Sequence of Striga asiatica Provides Insight into the Evolution of Plant Parasitism.</title>
        <authorList>
            <person name="Yoshida S."/>
            <person name="Kim S."/>
            <person name="Wafula E.K."/>
            <person name="Tanskanen J."/>
            <person name="Kim Y.M."/>
            <person name="Honaas L."/>
            <person name="Yang Z."/>
            <person name="Spallek T."/>
            <person name="Conn C.E."/>
            <person name="Ichihashi Y."/>
            <person name="Cheong K."/>
            <person name="Cui S."/>
            <person name="Der J.P."/>
            <person name="Gundlach H."/>
            <person name="Jiao Y."/>
            <person name="Hori C."/>
            <person name="Ishida J.K."/>
            <person name="Kasahara H."/>
            <person name="Kiba T."/>
            <person name="Kim M.S."/>
            <person name="Koo N."/>
            <person name="Laohavisit A."/>
            <person name="Lee Y.H."/>
            <person name="Lumba S."/>
            <person name="McCourt P."/>
            <person name="Mortimer J.C."/>
            <person name="Mutuku J.M."/>
            <person name="Nomura T."/>
            <person name="Sasaki-Sekimoto Y."/>
            <person name="Seto Y."/>
            <person name="Wang Y."/>
            <person name="Wakatake T."/>
            <person name="Sakakibara H."/>
            <person name="Demura T."/>
            <person name="Yamaguchi S."/>
            <person name="Yoneyama K."/>
            <person name="Manabe R.I."/>
            <person name="Nelson D.C."/>
            <person name="Schulman A.H."/>
            <person name="Timko M.P."/>
            <person name="dePamphilis C.W."/>
            <person name="Choi D."/>
            <person name="Shirasu K."/>
        </authorList>
    </citation>
    <scope>NUCLEOTIDE SEQUENCE [LARGE SCALE GENOMIC DNA]</scope>
    <source>
        <strain evidence="2">cv. UVA1</strain>
    </source>
</reference>
<organism evidence="1 2">
    <name type="scientific">Striga asiatica</name>
    <name type="common">Asiatic witchweed</name>
    <name type="synonym">Buchnera asiatica</name>
    <dbReference type="NCBI Taxonomy" id="4170"/>
    <lineage>
        <taxon>Eukaryota</taxon>
        <taxon>Viridiplantae</taxon>
        <taxon>Streptophyta</taxon>
        <taxon>Embryophyta</taxon>
        <taxon>Tracheophyta</taxon>
        <taxon>Spermatophyta</taxon>
        <taxon>Magnoliopsida</taxon>
        <taxon>eudicotyledons</taxon>
        <taxon>Gunneridae</taxon>
        <taxon>Pentapetalae</taxon>
        <taxon>asterids</taxon>
        <taxon>lamiids</taxon>
        <taxon>Lamiales</taxon>
        <taxon>Orobanchaceae</taxon>
        <taxon>Buchnereae</taxon>
        <taxon>Striga</taxon>
    </lineage>
</organism>
<keyword evidence="2" id="KW-1185">Reference proteome</keyword>
<dbReference type="Proteomes" id="UP000325081">
    <property type="component" value="Unassembled WGS sequence"/>
</dbReference>
<evidence type="ECO:0000313" key="2">
    <source>
        <dbReference type="Proteomes" id="UP000325081"/>
    </source>
</evidence>
<gene>
    <name evidence="1" type="ORF">STAS_02204</name>
</gene>
<proteinExistence type="predicted"/>
<sequence>MIVRPNPRRLSGAGCVAWSCDTARAGPVVPVMWFGDGAAQSMALRHGSAAVSRETTTMELRWVLVEGRFCEKGTGASPAACGFGTKWLGLLLQIGSLFRFSGMGRDAC</sequence>
<keyword evidence="1" id="KW-0371">Homeobox</keyword>
<comment type="caution">
    <text evidence="1">The sequence shown here is derived from an EMBL/GenBank/DDBJ whole genome shotgun (WGS) entry which is preliminary data.</text>
</comment>
<name>A0A5A7P185_STRAF</name>
<protein>
    <submittedName>
        <fullName evidence="1">Homeodomain-like superfamily protein</fullName>
    </submittedName>
</protein>
<dbReference type="AlphaFoldDB" id="A0A5A7P185"/>